<dbReference type="InterPro" id="IPR036086">
    <property type="entry name" value="ParB/Sulfiredoxin_sf"/>
</dbReference>
<evidence type="ECO:0000256" key="1">
    <source>
        <dbReference type="SAM" id="MobiDB-lite"/>
    </source>
</evidence>
<protein>
    <recommendedName>
        <fullName evidence="2">ParB-like N-terminal domain-containing protein</fullName>
    </recommendedName>
</protein>
<comment type="caution">
    <text evidence="3">The sequence shown here is derived from an EMBL/GenBank/DDBJ whole genome shotgun (WGS) entry which is preliminary data.</text>
</comment>
<dbReference type="PANTHER" id="PTHR33375">
    <property type="entry name" value="CHROMOSOME-PARTITIONING PROTEIN PARB-RELATED"/>
    <property type="match status" value="1"/>
</dbReference>
<evidence type="ECO:0000259" key="2">
    <source>
        <dbReference type="Pfam" id="PF02195"/>
    </source>
</evidence>
<evidence type="ECO:0000313" key="4">
    <source>
        <dbReference type="Proteomes" id="UP001157125"/>
    </source>
</evidence>
<accession>A0ABQ6IF35</accession>
<dbReference type="Proteomes" id="UP001157125">
    <property type="component" value="Unassembled WGS sequence"/>
</dbReference>
<feature type="compositionally biased region" description="Polar residues" evidence="1">
    <location>
        <begin position="35"/>
        <end position="50"/>
    </location>
</feature>
<dbReference type="EMBL" id="BSUN01000001">
    <property type="protein sequence ID" value="GMA35762.1"/>
    <property type="molecule type" value="Genomic_DNA"/>
</dbReference>
<gene>
    <name evidence="3" type="ORF">GCM10025876_19660</name>
</gene>
<feature type="domain" description="ParB-like N-terminal" evidence="2">
    <location>
        <begin position="61"/>
        <end position="113"/>
    </location>
</feature>
<keyword evidence="4" id="KW-1185">Reference proteome</keyword>
<proteinExistence type="predicted"/>
<reference evidence="4" key="1">
    <citation type="journal article" date="2019" name="Int. J. Syst. Evol. Microbiol.">
        <title>The Global Catalogue of Microorganisms (GCM) 10K type strain sequencing project: providing services to taxonomists for standard genome sequencing and annotation.</title>
        <authorList>
            <consortium name="The Broad Institute Genomics Platform"/>
            <consortium name="The Broad Institute Genome Sequencing Center for Infectious Disease"/>
            <person name="Wu L."/>
            <person name="Ma J."/>
        </authorList>
    </citation>
    <scope>NUCLEOTIDE SEQUENCE [LARGE SCALE GENOMIC DNA]</scope>
    <source>
        <strain evidence="4">NBRC 112299</strain>
    </source>
</reference>
<dbReference type="RefSeq" id="WP_431308317.1">
    <property type="nucleotide sequence ID" value="NZ_BSUN01000001.1"/>
</dbReference>
<name>A0ABQ6IF35_9MICO</name>
<feature type="region of interest" description="Disordered" evidence="1">
    <location>
        <begin position="1"/>
        <end position="50"/>
    </location>
</feature>
<dbReference type="Gene3D" id="3.90.1530.30">
    <property type="match status" value="1"/>
</dbReference>
<sequence length="117" mass="12325">MSGARRGLGRGLGALIPEQPPTDGPAKERPHDVFFTSSTPEKASGATASAQEGLVPVPGATFAHIDPQEVTPNPRQPRAVFDEEALAELVGSIKEIGVLQPIVVRRKSEGGYEPHHG</sequence>
<dbReference type="Pfam" id="PF02195">
    <property type="entry name" value="ParB_N"/>
    <property type="match status" value="1"/>
</dbReference>
<dbReference type="PANTHER" id="PTHR33375:SF1">
    <property type="entry name" value="CHROMOSOME-PARTITIONING PROTEIN PARB-RELATED"/>
    <property type="match status" value="1"/>
</dbReference>
<dbReference type="InterPro" id="IPR003115">
    <property type="entry name" value="ParB_N"/>
</dbReference>
<dbReference type="InterPro" id="IPR050336">
    <property type="entry name" value="Chromosome_partition/occlusion"/>
</dbReference>
<organism evidence="3 4">
    <name type="scientific">Demequina litorisediminis</name>
    <dbReference type="NCBI Taxonomy" id="1849022"/>
    <lineage>
        <taxon>Bacteria</taxon>
        <taxon>Bacillati</taxon>
        <taxon>Actinomycetota</taxon>
        <taxon>Actinomycetes</taxon>
        <taxon>Micrococcales</taxon>
        <taxon>Demequinaceae</taxon>
        <taxon>Demequina</taxon>
    </lineage>
</organism>
<dbReference type="SUPFAM" id="SSF110849">
    <property type="entry name" value="ParB/Sulfiredoxin"/>
    <property type="match status" value="1"/>
</dbReference>
<evidence type="ECO:0000313" key="3">
    <source>
        <dbReference type="EMBL" id="GMA35762.1"/>
    </source>
</evidence>